<evidence type="ECO:0000313" key="1">
    <source>
        <dbReference type="EMBL" id="KRY94745.1"/>
    </source>
</evidence>
<dbReference type="AlphaFoldDB" id="A0A0V1G8Y1"/>
<dbReference type="Proteomes" id="UP000054805">
    <property type="component" value="Unassembled WGS sequence"/>
</dbReference>
<keyword evidence="2" id="KW-1185">Reference proteome</keyword>
<reference evidence="1 2" key="1">
    <citation type="submission" date="2015-01" db="EMBL/GenBank/DDBJ databases">
        <title>Evolution of Trichinella species and genotypes.</title>
        <authorList>
            <person name="Korhonen P.K."/>
            <person name="Edoardo P."/>
            <person name="Giuseppe L.R."/>
            <person name="Gasser R.B."/>
        </authorList>
    </citation>
    <scope>NUCLEOTIDE SEQUENCE [LARGE SCALE GENOMIC DNA]</scope>
    <source>
        <strain evidence="1">ISS588</strain>
    </source>
</reference>
<sequence>MSILQKWKKWVLVNSKQRKKYNETIPAFQNCVFLEKSCDLHFKSIYCPTPG</sequence>
<organism evidence="1 2">
    <name type="scientific">Trichinella pseudospiralis</name>
    <name type="common">Parasitic roundworm</name>
    <dbReference type="NCBI Taxonomy" id="6337"/>
    <lineage>
        <taxon>Eukaryota</taxon>
        <taxon>Metazoa</taxon>
        <taxon>Ecdysozoa</taxon>
        <taxon>Nematoda</taxon>
        <taxon>Enoplea</taxon>
        <taxon>Dorylaimia</taxon>
        <taxon>Trichinellida</taxon>
        <taxon>Trichinellidae</taxon>
        <taxon>Trichinella</taxon>
    </lineage>
</organism>
<dbReference type="EMBL" id="JYDS01004983">
    <property type="protein sequence ID" value="KRY94745.1"/>
    <property type="molecule type" value="Genomic_DNA"/>
</dbReference>
<accession>A0A0V1G8Y1</accession>
<name>A0A0V1G8Y1_TRIPS</name>
<comment type="caution">
    <text evidence="1">The sequence shown here is derived from an EMBL/GenBank/DDBJ whole genome shotgun (WGS) entry which is preliminary data.</text>
</comment>
<gene>
    <name evidence="1" type="ORF">T4B_10701</name>
</gene>
<evidence type="ECO:0000313" key="2">
    <source>
        <dbReference type="Proteomes" id="UP000054805"/>
    </source>
</evidence>
<proteinExistence type="predicted"/>
<protein>
    <submittedName>
        <fullName evidence="1">Uncharacterized protein</fullName>
    </submittedName>
</protein>